<accession>A0A096BFR8</accession>
<protein>
    <recommendedName>
        <fullName evidence="7">2,3,4,5-tetrahydropyridine-2,6-dicarboxylate N-acetyltransferase</fullName>
        <ecNumber evidence="7">2.3.1.89</ecNumber>
    </recommendedName>
    <alternativeName>
        <fullName evidence="7">Tetrahydrodipicolinate N-acetyltransferase</fullName>
        <shortName evidence="7">THP acetyltransferase</shortName>
        <shortName evidence="7">Tetrahydropicolinate acetylase</shortName>
    </alternativeName>
</protein>
<feature type="domain" description="2,3,4,5-tetrahydropyridine-2,6-dicarboxylate N-acetyltransferase N-terminal" evidence="8">
    <location>
        <begin position="14"/>
        <end position="95"/>
    </location>
</feature>
<dbReference type="HAMAP" id="MF_01691">
    <property type="entry name" value="DapH"/>
    <property type="match status" value="1"/>
</dbReference>
<comment type="catalytic activity">
    <reaction evidence="7">
        <text>(S)-2,3,4,5-tetrahydrodipicolinate + acetyl-CoA + H2O = L-2-acetamido-6-oxoheptanedioate + CoA</text>
        <dbReference type="Rhea" id="RHEA:13085"/>
        <dbReference type="ChEBI" id="CHEBI:15377"/>
        <dbReference type="ChEBI" id="CHEBI:16845"/>
        <dbReference type="ChEBI" id="CHEBI:57287"/>
        <dbReference type="ChEBI" id="CHEBI:57288"/>
        <dbReference type="ChEBI" id="CHEBI:58117"/>
        <dbReference type="EC" id="2.3.1.89"/>
    </reaction>
</comment>
<dbReference type="Proteomes" id="UP000029622">
    <property type="component" value="Unassembled WGS sequence"/>
</dbReference>
<dbReference type="InterPro" id="IPR013710">
    <property type="entry name" value="DapH_N"/>
</dbReference>
<keyword evidence="4 7" id="KW-0220">Diaminopimelate biosynthesis</keyword>
<evidence type="ECO:0000313" key="10">
    <source>
        <dbReference type="Proteomes" id="UP000029622"/>
    </source>
</evidence>
<dbReference type="PANTHER" id="PTHR43300:SF10">
    <property type="entry name" value="2,3,4,5-TETRAHYDROPYRIDINE-2,6-DICARBOXYLATE N-ACETYLTRANSFERASE"/>
    <property type="match status" value="1"/>
</dbReference>
<evidence type="ECO:0000313" key="9">
    <source>
        <dbReference type="EMBL" id="KGG79538.1"/>
    </source>
</evidence>
<evidence type="ECO:0000256" key="2">
    <source>
        <dbReference type="ARBA" id="ARBA00022679"/>
    </source>
</evidence>
<dbReference type="UniPathway" id="UPA00034">
    <property type="reaction ID" value="UER00022"/>
</dbReference>
<comment type="function">
    <text evidence="7">Catalyzes the transfer of an acetyl group from acetyl-CoA to tetrahydrodipicolinate.</text>
</comment>
<keyword evidence="5 7" id="KW-0457">Lysine biosynthesis</keyword>
<dbReference type="InterPro" id="IPR011004">
    <property type="entry name" value="Trimer_LpxA-like_sf"/>
</dbReference>
<dbReference type="SUPFAM" id="SSF51161">
    <property type="entry name" value="Trimeric LpxA-like enzymes"/>
    <property type="match status" value="1"/>
</dbReference>
<evidence type="ECO:0000256" key="6">
    <source>
        <dbReference type="ARBA" id="ARBA00023315"/>
    </source>
</evidence>
<dbReference type="InterPro" id="IPR001451">
    <property type="entry name" value="Hexapep"/>
</dbReference>
<dbReference type="InterPro" id="IPR050179">
    <property type="entry name" value="Trans_hexapeptide_repeat"/>
</dbReference>
<dbReference type="PROSITE" id="PS00101">
    <property type="entry name" value="HEXAPEP_TRANSFERASES"/>
    <property type="match status" value="1"/>
</dbReference>
<evidence type="ECO:0000256" key="3">
    <source>
        <dbReference type="ARBA" id="ARBA00022737"/>
    </source>
</evidence>
<dbReference type="GO" id="GO:0019877">
    <property type="term" value="P:diaminopimelate biosynthetic process"/>
    <property type="evidence" value="ECO:0007669"/>
    <property type="project" value="UniProtKB-UniRule"/>
</dbReference>
<dbReference type="GO" id="GO:0047200">
    <property type="term" value="F:tetrahydrodipicolinate N-acetyltransferase activity"/>
    <property type="evidence" value="ECO:0007669"/>
    <property type="project" value="UniProtKB-UniRule"/>
</dbReference>
<comment type="similarity">
    <text evidence="7">Belongs to the transferase hexapeptide repeat family. DapH subfamily.</text>
</comment>
<dbReference type="GO" id="GO:0009089">
    <property type="term" value="P:lysine biosynthetic process via diaminopimelate"/>
    <property type="evidence" value="ECO:0007669"/>
    <property type="project" value="UniProtKB-UniRule"/>
</dbReference>
<reference evidence="9 10" key="1">
    <citation type="submission" date="2013-12" db="EMBL/GenBank/DDBJ databases">
        <title>Draft genome sequence of Caloranaerobacter sp. H53214.</title>
        <authorList>
            <person name="Jiang L.J."/>
            <person name="Shao Z.Z."/>
            <person name="Long M.N."/>
        </authorList>
    </citation>
    <scope>NUCLEOTIDE SEQUENCE [LARGE SCALE GENOMIC DNA]</scope>
    <source>
        <strain evidence="9 10">H53214</strain>
    </source>
</reference>
<evidence type="ECO:0000256" key="5">
    <source>
        <dbReference type="ARBA" id="ARBA00023154"/>
    </source>
</evidence>
<keyword evidence="2 7" id="KW-0808">Transferase</keyword>
<organism evidence="9 10">
    <name type="scientific">Caloranaerobacter azorensis H53214</name>
    <dbReference type="NCBI Taxonomy" id="1156417"/>
    <lineage>
        <taxon>Bacteria</taxon>
        <taxon>Bacillati</taxon>
        <taxon>Bacillota</taxon>
        <taxon>Tissierellia</taxon>
        <taxon>Tissierellales</taxon>
        <taxon>Thermohalobacteraceae</taxon>
        <taxon>Caloranaerobacter</taxon>
    </lineage>
</organism>
<dbReference type="Pfam" id="PF14602">
    <property type="entry name" value="Hexapep_2"/>
    <property type="match status" value="1"/>
</dbReference>
<dbReference type="STRING" id="1156417.Y919_11445"/>
<dbReference type="AlphaFoldDB" id="A0A096BFR8"/>
<dbReference type="RefSeq" id="WP_035164932.1">
    <property type="nucleotide sequence ID" value="NZ_AZTB01000086.1"/>
</dbReference>
<dbReference type="EMBL" id="AZTB01000086">
    <property type="protein sequence ID" value="KGG79538.1"/>
    <property type="molecule type" value="Genomic_DNA"/>
</dbReference>
<dbReference type="EC" id="2.3.1.89" evidence="7"/>
<evidence type="ECO:0000256" key="7">
    <source>
        <dbReference type="HAMAP-Rule" id="MF_01691"/>
    </source>
</evidence>
<dbReference type="Gene3D" id="2.160.10.10">
    <property type="entry name" value="Hexapeptide repeat proteins"/>
    <property type="match status" value="1"/>
</dbReference>
<evidence type="ECO:0000256" key="4">
    <source>
        <dbReference type="ARBA" id="ARBA00022915"/>
    </source>
</evidence>
<evidence type="ECO:0000256" key="1">
    <source>
        <dbReference type="ARBA" id="ARBA00022605"/>
    </source>
</evidence>
<dbReference type="Gene3D" id="3.30.70.250">
    <property type="entry name" value="Malonyl-CoA ACP transacylase, ACP-binding"/>
    <property type="match status" value="1"/>
</dbReference>
<dbReference type="Pfam" id="PF00132">
    <property type="entry name" value="Hexapep"/>
    <property type="match status" value="1"/>
</dbReference>
<dbReference type="InterPro" id="IPR019873">
    <property type="entry name" value="DapH"/>
</dbReference>
<dbReference type="PANTHER" id="PTHR43300">
    <property type="entry name" value="ACETYLTRANSFERASE"/>
    <property type="match status" value="1"/>
</dbReference>
<comment type="pathway">
    <text evidence="7">Amino-acid biosynthesis; L-lysine biosynthesis via DAP pathway; LL-2,6-diaminopimelate from (S)-tetrahydrodipicolinate (acetylase route): step 1/3.</text>
</comment>
<gene>
    <name evidence="7" type="primary">dapH</name>
    <name evidence="9" type="ORF">Y919_11445</name>
</gene>
<dbReference type="InterPro" id="IPR018357">
    <property type="entry name" value="Hexapep_transf_CS"/>
</dbReference>
<keyword evidence="3 7" id="KW-0677">Repeat</keyword>
<sequence length="244" mass="26486">MNNANEKTSKFDLTNPYEIAKFIKEAKKVTPVKVFLKGDMNKIDFNNLKNFGDDNFRIVFCDYEEILPILEKYKEYIQDYHIESDRRNSAIPLLDTKNLQARIEPGAIIRDRVYIGKNAVIMMGAVINIGAEIGENSMIDMNAVVGARGIIGKNVHVGAGAVIAGVLEPPSKTPVIVEDDVLIGANAVILEGVKIGKGAVVAAGSVVTKDVPPNTVVAGIPAKVIKGKDEKTTDKVKILEDLRG</sequence>
<keyword evidence="6 7" id="KW-0012">Acyltransferase</keyword>
<dbReference type="NCBIfam" id="TIGR03532">
    <property type="entry name" value="DapD_Ac"/>
    <property type="match status" value="1"/>
</dbReference>
<keyword evidence="1 7" id="KW-0028">Amino-acid biosynthesis</keyword>
<evidence type="ECO:0000259" key="8">
    <source>
        <dbReference type="Pfam" id="PF08503"/>
    </source>
</evidence>
<dbReference type="CDD" id="cd03350">
    <property type="entry name" value="LbH_THP_succinylT"/>
    <property type="match status" value="1"/>
</dbReference>
<name>A0A096BFR8_9FIRM</name>
<dbReference type="Pfam" id="PF08503">
    <property type="entry name" value="DapH_N"/>
    <property type="match status" value="1"/>
</dbReference>
<comment type="caution">
    <text evidence="9">The sequence shown here is derived from an EMBL/GenBank/DDBJ whole genome shotgun (WGS) entry which is preliminary data.</text>
</comment>
<proteinExistence type="inferred from homology"/>